<gene>
    <name evidence="1" type="ORF">HPLM_LOCUS10353</name>
</gene>
<protein>
    <submittedName>
        <fullName evidence="3">Nicotinate phosphoribosyltransferase</fullName>
    </submittedName>
</protein>
<dbReference type="WBParaSite" id="HPLM_0001036101-mRNA-1">
    <property type="protein sequence ID" value="HPLM_0001036101-mRNA-1"/>
    <property type="gene ID" value="HPLM_0001036101"/>
</dbReference>
<reference evidence="1 2" key="2">
    <citation type="submission" date="2018-11" db="EMBL/GenBank/DDBJ databases">
        <authorList>
            <consortium name="Pathogen Informatics"/>
        </authorList>
    </citation>
    <scope>NUCLEOTIDE SEQUENCE [LARGE SCALE GENOMIC DNA]</scope>
    <source>
        <strain evidence="1 2">MHpl1</strain>
    </source>
</reference>
<sequence>MTDGTLITRSEKPLSYHETWQALALLHAFYEVEYDVFYDQQEEFIQKFFYKLVVGDVNPKLGEALEEECGIGRQIVDDGFLIFAEQARAARMYNSTRFQMRMRSGPEQEKKRLNA</sequence>
<dbReference type="Proteomes" id="UP000268014">
    <property type="component" value="Unassembled WGS sequence"/>
</dbReference>
<keyword evidence="2" id="KW-1185">Reference proteome</keyword>
<reference evidence="3" key="1">
    <citation type="submission" date="2017-02" db="UniProtKB">
        <authorList>
            <consortium name="WormBaseParasite"/>
        </authorList>
    </citation>
    <scope>IDENTIFICATION</scope>
</reference>
<name>A0A0N4WHJ2_HAEPC</name>
<accession>A0A0N4WHJ2</accession>
<proteinExistence type="predicted"/>
<dbReference type="EMBL" id="UZAF01017273">
    <property type="protein sequence ID" value="VDO39908.1"/>
    <property type="molecule type" value="Genomic_DNA"/>
</dbReference>
<evidence type="ECO:0000313" key="2">
    <source>
        <dbReference type="Proteomes" id="UP000268014"/>
    </source>
</evidence>
<evidence type="ECO:0000313" key="3">
    <source>
        <dbReference type="WBParaSite" id="HPLM_0001036101-mRNA-1"/>
    </source>
</evidence>
<organism evidence="3">
    <name type="scientific">Haemonchus placei</name>
    <name type="common">Barber's pole worm</name>
    <dbReference type="NCBI Taxonomy" id="6290"/>
    <lineage>
        <taxon>Eukaryota</taxon>
        <taxon>Metazoa</taxon>
        <taxon>Ecdysozoa</taxon>
        <taxon>Nematoda</taxon>
        <taxon>Chromadorea</taxon>
        <taxon>Rhabditida</taxon>
        <taxon>Rhabditina</taxon>
        <taxon>Rhabditomorpha</taxon>
        <taxon>Strongyloidea</taxon>
        <taxon>Trichostrongylidae</taxon>
        <taxon>Haemonchus</taxon>
    </lineage>
</organism>
<evidence type="ECO:0000313" key="1">
    <source>
        <dbReference type="EMBL" id="VDO39908.1"/>
    </source>
</evidence>
<dbReference type="AlphaFoldDB" id="A0A0N4WHJ2"/>